<keyword evidence="11" id="KW-0716">Sensory transduction</keyword>
<evidence type="ECO:0000256" key="10">
    <source>
        <dbReference type="RuleBase" id="RU000688"/>
    </source>
</evidence>
<sequence length="318" mass="36317">MERDNRTTMVKEFVLLGLSQRREVQLFLFVLFLFFDTLILPVNILIIVTILSNPRLSSPMFFFLGNLAFLDLCYCSVTPPKMLADLYSQRKAISYWGCMSQIFFLHWLGAAEFLLLIGMAFDRYVAICHPLRYGNVVSKAVCWGLVATVWLLGLMHSLIQFIPIIQLPFCGPNKLDNFFCDINQIIKLACTDTYNLEFVMFFNSGLATLICFILLLISYGALLSKVRSSSTKGKGKTASTCVTHIIIVFIMFAPAIYMYCRPFQAFALDKLVAIFHTVVFPLMNPMIYTLRNNEIKDVHAAVAKVFRIELINTRPEWS</sequence>
<dbReference type="InterPro" id="IPR017452">
    <property type="entry name" value="GPCR_Rhodpsn_7TM"/>
</dbReference>
<comment type="subcellular location">
    <subcellularLocation>
        <location evidence="11">Cell membrane</location>
        <topology evidence="11">Multi-pass membrane protein</topology>
    </subcellularLocation>
    <subcellularLocation>
        <location evidence="1">Membrane</location>
        <topology evidence="1">Multi-pass membrane protein</topology>
    </subcellularLocation>
</comment>
<evidence type="ECO:0000313" key="13">
    <source>
        <dbReference type="Ensembl" id="ENSPMRP00000019928.1"/>
    </source>
</evidence>
<protein>
    <recommendedName>
        <fullName evidence="11">Olfactory receptor</fullName>
    </recommendedName>
</protein>
<dbReference type="Gene3D" id="1.20.1070.10">
    <property type="entry name" value="Rhodopsin 7-helix transmembrane proteins"/>
    <property type="match status" value="1"/>
</dbReference>
<feature type="transmembrane region" description="Helical" evidence="11">
    <location>
        <begin position="201"/>
        <end position="222"/>
    </location>
</feature>
<dbReference type="InterPro" id="IPR050427">
    <property type="entry name" value="Olfactory_Receptors"/>
</dbReference>
<evidence type="ECO:0000256" key="9">
    <source>
        <dbReference type="ARBA" id="ARBA00023224"/>
    </source>
</evidence>
<gene>
    <name evidence="13" type="primary">LOC114583361</name>
</gene>
<dbReference type="Pfam" id="PF00001">
    <property type="entry name" value="7tm_1"/>
    <property type="match status" value="1"/>
</dbReference>
<keyword evidence="4 11" id="KW-1133">Transmembrane helix</keyword>
<dbReference type="GO" id="GO:0004930">
    <property type="term" value="F:G protein-coupled receptor activity"/>
    <property type="evidence" value="ECO:0007669"/>
    <property type="project" value="UniProtKB-KW"/>
</dbReference>
<evidence type="ECO:0000313" key="14">
    <source>
        <dbReference type="Proteomes" id="UP000472272"/>
    </source>
</evidence>
<dbReference type="PRINTS" id="PR00237">
    <property type="entry name" value="GPCRRHODOPSN"/>
</dbReference>
<dbReference type="InterPro" id="IPR000276">
    <property type="entry name" value="GPCR_Rhodpsn"/>
</dbReference>
<evidence type="ECO:0000256" key="6">
    <source>
        <dbReference type="ARBA" id="ARBA00023136"/>
    </source>
</evidence>
<dbReference type="SUPFAM" id="SSF81321">
    <property type="entry name" value="Family A G protein-coupled receptor-like"/>
    <property type="match status" value="1"/>
</dbReference>
<keyword evidence="8 10" id="KW-0675">Receptor</keyword>
<keyword evidence="7" id="KW-1015">Disulfide bond</keyword>
<evidence type="ECO:0000256" key="7">
    <source>
        <dbReference type="ARBA" id="ARBA00023157"/>
    </source>
</evidence>
<keyword evidence="11" id="KW-1003">Cell membrane</keyword>
<keyword evidence="3 10" id="KW-0812">Transmembrane</keyword>
<dbReference type="PROSITE" id="PS50262">
    <property type="entry name" value="G_PROTEIN_RECEP_F1_2"/>
    <property type="match status" value="1"/>
</dbReference>
<comment type="similarity">
    <text evidence="2 10">Belongs to the G-protein coupled receptor 1 family.</text>
</comment>
<dbReference type="FunFam" id="1.20.1070.10:FF:000012">
    <property type="entry name" value="Olfactory receptor"/>
    <property type="match status" value="1"/>
</dbReference>
<feature type="transmembrane region" description="Helical" evidence="11">
    <location>
        <begin position="141"/>
        <end position="165"/>
    </location>
</feature>
<reference evidence="13" key="2">
    <citation type="submission" date="2025-08" db="UniProtKB">
        <authorList>
            <consortium name="Ensembl"/>
        </authorList>
    </citation>
    <scope>IDENTIFICATION</scope>
</reference>
<feature type="transmembrane region" description="Helical" evidence="11">
    <location>
        <begin position="242"/>
        <end position="259"/>
    </location>
</feature>
<name>A0A670J5Y7_PODMU</name>
<dbReference type="Proteomes" id="UP000472272">
    <property type="component" value="Chromosome 13"/>
</dbReference>
<keyword evidence="14" id="KW-1185">Reference proteome</keyword>
<dbReference type="Ensembl" id="ENSPMRT00000021164.1">
    <property type="protein sequence ID" value="ENSPMRP00000019928.1"/>
    <property type="gene ID" value="ENSPMRG00000012993.1"/>
</dbReference>
<dbReference type="InterPro" id="IPR000725">
    <property type="entry name" value="Olfact_rcpt"/>
</dbReference>
<dbReference type="GO" id="GO:0005886">
    <property type="term" value="C:plasma membrane"/>
    <property type="evidence" value="ECO:0007669"/>
    <property type="project" value="UniProtKB-SubCell"/>
</dbReference>
<keyword evidence="11" id="KW-0552">Olfaction</keyword>
<reference evidence="13" key="3">
    <citation type="submission" date="2025-09" db="UniProtKB">
        <authorList>
            <consortium name="Ensembl"/>
        </authorList>
    </citation>
    <scope>IDENTIFICATION</scope>
</reference>
<dbReference type="PANTHER" id="PTHR48002">
    <property type="entry name" value="OLFACTORY RECEPTOR"/>
    <property type="match status" value="1"/>
</dbReference>
<dbReference type="OMA" id="IFHTVVF"/>
<dbReference type="PROSITE" id="PS00237">
    <property type="entry name" value="G_PROTEIN_RECEP_F1_1"/>
    <property type="match status" value="1"/>
</dbReference>
<feature type="transmembrane region" description="Helical" evidence="11">
    <location>
        <begin position="99"/>
        <end position="121"/>
    </location>
</feature>
<keyword evidence="9 10" id="KW-0807">Transducer</keyword>
<accession>A0A670J5Y7</accession>
<evidence type="ECO:0000259" key="12">
    <source>
        <dbReference type="PROSITE" id="PS50262"/>
    </source>
</evidence>
<dbReference type="GeneTree" id="ENSGT00940000163142"/>
<keyword evidence="5 10" id="KW-0297">G-protein coupled receptor</keyword>
<evidence type="ECO:0000256" key="8">
    <source>
        <dbReference type="ARBA" id="ARBA00023170"/>
    </source>
</evidence>
<evidence type="ECO:0000256" key="11">
    <source>
        <dbReference type="RuleBase" id="RU363047"/>
    </source>
</evidence>
<dbReference type="AlphaFoldDB" id="A0A670J5Y7"/>
<dbReference type="GO" id="GO:0004984">
    <property type="term" value="F:olfactory receptor activity"/>
    <property type="evidence" value="ECO:0007669"/>
    <property type="project" value="InterPro"/>
</dbReference>
<dbReference type="PRINTS" id="PR00245">
    <property type="entry name" value="OLFACTORYR"/>
</dbReference>
<evidence type="ECO:0000256" key="4">
    <source>
        <dbReference type="ARBA" id="ARBA00022989"/>
    </source>
</evidence>
<evidence type="ECO:0000256" key="1">
    <source>
        <dbReference type="ARBA" id="ARBA00004141"/>
    </source>
</evidence>
<evidence type="ECO:0000256" key="3">
    <source>
        <dbReference type="ARBA" id="ARBA00022692"/>
    </source>
</evidence>
<evidence type="ECO:0000256" key="5">
    <source>
        <dbReference type="ARBA" id="ARBA00023040"/>
    </source>
</evidence>
<feature type="transmembrane region" description="Helical" evidence="11">
    <location>
        <begin position="26"/>
        <end position="48"/>
    </location>
</feature>
<proteinExistence type="inferred from homology"/>
<reference evidence="13 14" key="1">
    <citation type="journal article" date="2019" name="Proc. Natl. Acad. Sci. U.S.A.">
        <title>Regulatory changes in pterin and carotenoid genes underlie balanced color polymorphisms in the wall lizard.</title>
        <authorList>
            <person name="Andrade P."/>
            <person name="Pinho C."/>
            <person name="Perez I de Lanuza G."/>
            <person name="Afonso S."/>
            <person name="Brejcha J."/>
            <person name="Rubin C.J."/>
            <person name="Wallerman O."/>
            <person name="Pereira P."/>
            <person name="Sabatino S.J."/>
            <person name="Bellati A."/>
            <person name="Pellitteri-Rosa D."/>
            <person name="Bosakova Z."/>
            <person name="Bunikis I."/>
            <person name="Carretero M.A."/>
            <person name="Feiner N."/>
            <person name="Marsik P."/>
            <person name="Pauperio F."/>
            <person name="Salvi D."/>
            <person name="Soler L."/>
            <person name="While G.M."/>
            <person name="Uller T."/>
            <person name="Font E."/>
            <person name="Andersson L."/>
            <person name="Carneiro M."/>
        </authorList>
    </citation>
    <scope>NUCLEOTIDE SEQUENCE</scope>
</reference>
<feature type="domain" description="G-protein coupled receptors family 1 profile" evidence="12">
    <location>
        <begin position="42"/>
        <end position="288"/>
    </location>
</feature>
<feature type="transmembrane region" description="Helical" evidence="11">
    <location>
        <begin position="271"/>
        <end position="290"/>
    </location>
</feature>
<keyword evidence="6 11" id="KW-0472">Membrane</keyword>
<evidence type="ECO:0000256" key="2">
    <source>
        <dbReference type="ARBA" id="ARBA00010663"/>
    </source>
</evidence>
<organism evidence="13 14">
    <name type="scientific">Podarcis muralis</name>
    <name type="common">Wall lizard</name>
    <name type="synonym">Lacerta muralis</name>
    <dbReference type="NCBI Taxonomy" id="64176"/>
    <lineage>
        <taxon>Eukaryota</taxon>
        <taxon>Metazoa</taxon>
        <taxon>Chordata</taxon>
        <taxon>Craniata</taxon>
        <taxon>Vertebrata</taxon>
        <taxon>Euteleostomi</taxon>
        <taxon>Lepidosauria</taxon>
        <taxon>Squamata</taxon>
        <taxon>Bifurcata</taxon>
        <taxon>Unidentata</taxon>
        <taxon>Episquamata</taxon>
        <taxon>Laterata</taxon>
        <taxon>Lacertibaenia</taxon>
        <taxon>Lacertidae</taxon>
        <taxon>Podarcis</taxon>
    </lineage>
</organism>